<proteinExistence type="predicted"/>
<evidence type="ECO:0000313" key="3">
    <source>
        <dbReference type="EMBL" id="MBM2616455.1"/>
    </source>
</evidence>
<evidence type="ECO:0000256" key="1">
    <source>
        <dbReference type="SAM" id="MobiDB-lite"/>
    </source>
</evidence>
<evidence type="ECO:0008006" key="5">
    <source>
        <dbReference type="Google" id="ProtNLM"/>
    </source>
</evidence>
<keyword evidence="4" id="KW-1185">Reference proteome</keyword>
<protein>
    <recommendedName>
        <fullName evidence="5">Peptidase M43 pregnancy-associated plasma-A domain-containing protein</fullName>
    </recommendedName>
</protein>
<dbReference type="SUPFAM" id="SSF55486">
    <property type="entry name" value="Metalloproteases ('zincins'), catalytic domain"/>
    <property type="match status" value="1"/>
</dbReference>
<dbReference type="Proteomes" id="UP000632138">
    <property type="component" value="Unassembled WGS sequence"/>
</dbReference>
<gene>
    <name evidence="3" type="ORF">JIG36_12895</name>
</gene>
<name>A0ABS2A9D7_9ACTN</name>
<dbReference type="RefSeq" id="WP_203376346.1">
    <property type="nucleotide sequence ID" value="NZ_JAENHP010000003.1"/>
</dbReference>
<dbReference type="InterPro" id="IPR024079">
    <property type="entry name" value="MetalloPept_cat_dom_sf"/>
</dbReference>
<dbReference type="Gene3D" id="3.40.390.10">
    <property type="entry name" value="Collagenase (Catalytic Domain)"/>
    <property type="match status" value="1"/>
</dbReference>
<organism evidence="3 4">
    <name type="scientific">Paractinoplanes ovalisporus</name>
    <dbReference type="NCBI Taxonomy" id="2810368"/>
    <lineage>
        <taxon>Bacteria</taxon>
        <taxon>Bacillati</taxon>
        <taxon>Actinomycetota</taxon>
        <taxon>Actinomycetes</taxon>
        <taxon>Micromonosporales</taxon>
        <taxon>Micromonosporaceae</taxon>
        <taxon>Paractinoplanes</taxon>
    </lineage>
</organism>
<accession>A0ABS2A9D7</accession>
<reference evidence="3 4" key="1">
    <citation type="submission" date="2021-01" db="EMBL/GenBank/DDBJ databases">
        <title>Actinoplanes sp. nov. LDG1-06 isolated from lichen.</title>
        <authorList>
            <person name="Saeng-In P."/>
            <person name="Phongsopitanun W."/>
            <person name="Kanchanasin P."/>
            <person name="Yuki M."/>
            <person name="Kudo T."/>
            <person name="Ohkuma M."/>
            <person name="Tanasupawat S."/>
        </authorList>
    </citation>
    <scope>NUCLEOTIDE SEQUENCE [LARGE SCALE GENOMIC DNA]</scope>
    <source>
        <strain evidence="3 4">LDG1-06</strain>
    </source>
</reference>
<feature type="signal peptide" evidence="2">
    <location>
        <begin position="1"/>
        <end position="25"/>
    </location>
</feature>
<feature type="region of interest" description="Disordered" evidence="1">
    <location>
        <begin position="603"/>
        <end position="637"/>
    </location>
</feature>
<evidence type="ECO:0000313" key="4">
    <source>
        <dbReference type="Proteomes" id="UP000632138"/>
    </source>
</evidence>
<feature type="compositionally biased region" description="Basic and acidic residues" evidence="1">
    <location>
        <begin position="610"/>
        <end position="625"/>
    </location>
</feature>
<feature type="chain" id="PRO_5046542938" description="Peptidase M43 pregnancy-associated plasma-A domain-containing protein" evidence="2">
    <location>
        <begin position="26"/>
        <end position="637"/>
    </location>
</feature>
<sequence length="637" mass="70092">MRRTGAFIALLVAAMVGASATPAGAAAPSHRYQFLDPGGPPRLTETVPVNVVFVGYEPGAVGKAAFSGELARKYEPVVRSRLTYDVVEKLGITYKYNYRLKYADKTYEDRFFKQLSKLAKPAPLTQYQTAYNAQAGAVLDITANHTIDAPSVEKYLAFHPPSGVDTRRNTVYFINWYGRSDFKFHVYTKTGEPDPDTGYDFGANRDSRKMIAWGGTTADDEETGLGSTRRVWFHDLSAGPESWTANYDVTNADVDGDGEADYRMPPIWEYTAGGFRAPGALAGDLGKITRFVAMNLLMTTSPLYPVELPTAEPPRSINIDSNTYEGWPGVDASAKYTKPKLVVQELSELRWRNKLDYDNQDFALDAKNRECYDGFEAGVACYPESGLPADANLFLYNRDNLDRTKDDGNKVDYELPVFNYVLPPDVDPSLLGYADDDWATGNQSYVFNFLSQSIVESGYGLSTTTIHEVGHHLGMSHPHDGYDSETGVDYGPSGDTLFAWSGDESNSMMSYIDVNWDFSQFDRDNSDRFLTAAYWEAANRLAATIPNGKARGDLAAADARLGLAKAAFAKHEYRVAYALAEAAYYKVFGAAKKTGVDPSSAARAMAAEATAERAKADVKSPHEFIDTLDPQGPRAQP</sequence>
<evidence type="ECO:0000256" key="2">
    <source>
        <dbReference type="SAM" id="SignalP"/>
    </source>
</evidence>
<keyword evidence="2" id="KW-0732">Signal</keyword>
<dbReference type="EMBL" id="JAENHP010000003">
    <property type="protein sequence ID" value="MBM2616455.1"/>
    <property type="molecule type" value="Genomic_DNA"/>
</dbReference>
<comment type="caution">
    <text evidence="3">The sequence shown here is derived from an EMBL/GenBank/DDBJ whole genome shotgun (WGS) entry which is preliminary data.</text>
</comment>